<evidence type="ECO:0000256" key="5">
    <source>
        <dbReference type="ARBA" id="ARBA00022741"/>
    </source>
</evidence>
<feature type="non-terminal residue" evidence="7">
    <location>
        <position position="422"/>
    </location>
</feature>
<reference evidence="7" key="1">
    <citation type="journal article" date="2015" name="Nature">
        <title>Complex archaea that bridge the gap between prokaryotes and eukaryotes.</title>
        <authorList>
            <person name="Spang A."/>
            <person name="Saw J.H."/>
            <person name="Jorgensen S.L."/>
            <person name="Zaremba-Niedzwiedzka K."/>
            <person name="Martijn J."/>
            <person name="Lind A.E."/>
            <person name="van Eijk R."/>
            <person name="Schleper C."/>
            <person name="Guy L."/>
            <person name="Ettema T.J."/>
        </authorList>
    </citation>
    <scope>NUCLEOTIDE SEQUENCE</scope>
</reference>
<evidence type="ECO:0000256" key="4">
    <source>
        <dbReference type="ARBA" id="ARBA00022598"/>
    </source>
</evidence>
<organism evidence="7">
    <name type="scientific">marine sediment metagenome</name>
    <dbReference type="NCBI Taxonomy" id="412755"/>
    <lineage>
        <taxon>unclassified sequences</taxon>
        <taxon>metagenomes</taxon>
        <taxon>ecological metagenomes</taxon>
    </lineage>
</organism>
<evidence type="ECO:0000256" key="6">
    <source>
        <dbReference type="ARBA" id="ARBA00022840"/>
    </source>
</evidence>
<evidence type="ECO:0000256" key="2">
    <source>
        <dbReference type="ARBA" id="ARBA00012295"/>
    </source>
</evidence>
<keyword evidence="3" id="KW-0554">One-carbon metabolism</keyword>
<dbReference type="EMBL" id="LAZR01033718">
    <property type="protein sequence ID" value="KKL47297.1"/>
    <property type="molecule type" value="Genomic_DNA"/>
</dbReference>
<dbReference type="InterPro" id="IPR000559">
    <property type="entry name" value="Formate_THF_ligase"/>
</dbReference>
<evidence type="ECO:0000313" key="7">
    <source>
        <dbReference type="EMBL" id="KKL47297.1"/>
    </source>
</evidence>
<keyword evidence="6" id="KW-0067">ATP-binding</keyword>
<dbReference type="Gene3D" id="3.30.1510.10">
    <property type="entry name" value="Domain 2, N(10)-formyltetrahydrofolate synthetase"/>
    <property type="match status" value="1"/>
</dbReference>
<keyword evidence="5" id="KW-0547">Nucleotide-binding</keyword>
<dbReference type="PROSITE" id="PS00722">
    <property type="entry name" value="FTHFS_2"/>
    <property type="match status" value="1"/>
</dbReference>
<dbReference type="Pfam" id="PF01268">
    <property type="entry name" value="FTHFS"/>
    <property type="match status" value="1"/>
</dbReference>
<dbReference type="GO" id="GO:0004329">
    <property type="term" value="F:formate-tetrahydrofolate ligase activity"/>
    <property type="evidence" value="ECO:0007669"/>
    <property type="project" value="UniProtKB-EC"/>
</dbReference>
<dbReference type="SUPFAM" id="SSF52540">
    <property type="entry name" value="P-loop containing nucleoside triphosphate hydrolases"/>
    <property type="match status" value="1"/>
</dbReference>
<comment type="pathway">
    <text evidence="1">One-carbon metabolism; tetrahydrofolate interconversion.</text>
</comment>
<dbReference type="PROSITE" id="PS00721">
    <property type="entry name" value="FTHFS_1"/>
    <property type="match status" value="1"/>
</dbReference>
<accession>A0A0F9F892</accession>
<dbReference type="GO" id="GO:0035999">
    <property type="term" value="P:tetrahydrofolate interconversion"/>
    <property type="evidence" value="ECO:0007669"/>
    <property type="project" value="UniProtKB-UniPathway"/>
</dbReference>
<evidence type="ECO:0000256" key="1">
    <source>
        <dbReference type="ARBA" id="ARBA00004777"/>
    </source>
</evidence>
<evidence type="ECO:0000256" key="3">
    <source>
        <dbReference type="ARBA" id="ARBA00022563"/>
    </source>
</evidence>
<dbReference type="GO" id="GO:0005524">
    <property type="term" value="F:ATP binding"/>
    <property type="evidence" value="ECO:0007669"/>
    <property type="project" value="UniProtKB-KW"/>
</dbReference>
<dbReference type="InterPro" id="IPR027417">
    <property type="entry name" value="P-loop_NTPase"/>
</dbReference>
<dbReference type="UniPathway" id="UPA00193"/>
<comment type="caution">
    <text evidence="7">The sequence shown here is derived from an EMBL/GenBank/DDBJ whole genome shotgun (WGS) entry which is preliminary data.</text>
</comment>
<dbReference type="Gene3D" id="3.40.50.300">
    <property type="entry name" value="P-loop containing nucleotide triphosphate hydrolases"/>
    <property type="match status" value="1"/>
</dbReference>
<dbReference type="AlphaFoldDB" id="A0A0F9F892"/>
<gene>
    <name evidence="7" type="ORF">LCGC14_2336950</name>
</gene>
<name>A0A0F9F892_9ZZZZ</name>
<dbReference type="InterPro" id="IPR020628">
    <property type="entry name" value="Formate_THF_ligase_CS"/>
</dbReference>
<sequence>MALDPTKHADWEIAADAETRMKTVYQLAEELGIEKEELLPHGHYVAKIDFKKVLKRFENKPDGKFIDVTAITPTPLGEGKSTTTMGLVQGLGKKGKNVIGAIRQPSGGPTMNIKGSAAGGGLSQCIPLTPFSLGLTGDINAIMNAHNLAMVALTSRIQHEFNYNDKQLAKRKLKRLDIDPNRVEFKWILDFCAQALRDIVIGIGGKMDGFMMESGFAIAVSSEIMAILAVAKDLKDMRERMGRIVLAYSKSGEPVTTADLEVDGAMTAWMVEALNPNLMQTIEGQPVFVHAGPFANIAIGQSSIVADRIGLKLGDYHVTESGFGADIGFEKFWNLKCRFSGNHPNAAVLVATIRALKCHGGAPIPVPGHPLDPCYNKENVGWVEKGTENLIHLINVIKKAGINPVVCINNFYTDTDAEIKVV</sequence>
<keyword evidence="4" id="KW-0436">Ligase</keyword>
<protein>
    <recommendedName>
        <fullName evidence="2">formate--tetrahydrofolate ligase</fullName>
        <ecNumber evidence="2">6.3.4.3</ecNumber>
    </recommendedName>
</protein>
<proteinExistence type="predicted"/>
<dbReference type="EC" id="6.3.4.3" evidence="2"/>